<dbReference type="InterPro" id="IPR036291">
    <property type="entry name" value="NAD(P)-bd_dom_sf"/>
</dbReference>
<dbReference type="SMART" id="SM00829">
    <property type="entry name" value="PKS_ER"/>
    <property type="match status" value="1"/>
</dbReference>
<dbReference type="InterPro" id="IPR011032">
    <property type="entry name" value="GroES-like_sf"/>
</dbReference>
<name>A0A9P9GJR0_FUSSL</name>
<dbReference type="PANTHER" id="PTHR48106">
    <property type="entry name" value="QUINONE OXIDOREDUCTASE PIG3-RELATED"/>
    <property type="match status" value="1"/>
</dbReference>
<evidence type="ECO:0000256" key="2">
    <source>
        <dbReference type="ARBA" id="ARBA00023002"/>
    </source>
</evidence>
<keyword evidence="5" id="KW-1185">Reference proteome</keyword>
<dbReference type="Gene3D" id="3.40.50.720">
    <property type="entry name" value="NAD(P)-binding Rossmann-like Domain"/>
    <property type="match status" value="1"/>
</dbReference>
<dbReference type="GO" id="GO:0016651">
    <property type="term" value="F:oxidoreductase activity, acting on NAD(P)H"/>
    <property type="evidence" value="ECO:0007669"/>
    <property type="project" value="TreeGrafter"/>
</dbReference>
<evidence type="ECO:0000259" key="3">
    <source>
        <dbReference type="SMART" id="SM00829"/>
    </source>
</evidence>
<evidence type="ECO:0000313" key="4">
    <source>
        <dbReference type="EMBL" id="KAH7240406.1"/>
    </source>
</evidence>
<evidence type="ECO:0000313" key="5">
    <source>
        <dbReference type="Proteomes" id="UP000736672"/>
    </source>
</evidence>
<protein>
    <submittedName>
        <fullName evidence="4">Chaperonin 10-like protein</fullName>
    </submittedName>
</protein>
<dbReference type="Proteomes" id="UP000736672">
    <property type="component" value="Unassembled WGS sequence"/>
</dbReference>
<keyword evidence="1" id="KW-0521">NADP</keyword>
<keyword evidence="2" id="KW-0560">Oxidoreductase</keyword>
<dbReference type="Gene3D" id="3.90.180.10">
    <property type="entry name" value="Medium-chain alcohol dehydrogenases, catalytic domain"/>
    <property type="match status" value="1"/>
</dbReference>
<dbReference type="EMBL" id="JAGTJS010000020">
    <property type="protein sequence ID" value="KAH7240406.1"/>
    <property type="molecule type" value="Genomic_DNA"/>
</dbReference>
<organism evidence="4 5">
    <name type="scientific">Fusarium solani</name>
    <name type="common">Filamentous fungus</name>
    <dbReference type="NCBI Taxonomy" id="169388"/>
    <lineage>
        <taxon>Eukaryota</taxon>
        <taxon>Fungi</taxon>
        <taxon>Dikarya</taxon>
        <taxon>Ascomycota</taxon>
        <taxon>Pezizomycotina</taxon>
        <taxon>Sordariomycetes</taxon>
        <taxon>Hypocreomycetidae</taxon>
        <taxon>Hypocreales</taxon>
        <taxon>Nectriaceae</taxon>
        <taxon>Fusarium</taxon>
        <taxon>Fusarium solani species complex</taxon>
    </lineage>
</organism>
<dbReference type="PANTHER" id="PTHR48106:SF18">
    <property type="entry name" value="QUINONE OXIDOREDUCTASE PIG3"/>
    <property type="match status" value="1"/>
</dbReference>
<dbReference type="Pfam" id="PF08240">
    <property type="entry name" value="ADH_N"/>
    <property type="match status" value="1"/>
</dbReference>
<dbReference type="Pfam" id="PF13602">
    <property type="entry name" value="ADH_zinc_N_2"/>
    <property type="match status" value="1"/>
</dbReference>
<feature type="domain" description="Enoyl reductase (ER)" evidence="3">
    <location>
        <begin position="10"/>
        <end position="326"/>
    </location>
</feature>
<dbReference type="GO" id="GO:0070402">
    <property type="term" value="F:NADPH binding"/>
    <property type="evidence" value="ECO:0007669"/>
    <property type="project" value="TreeGrafter"/>
</dbReference>
<gene>
    <name evidence="4" type="ORF">B0J15DRAFT_515941</name>
</gene>
<dbReference type="CDD" id="cd08243">
    <property type="entry name" value="quinone_oxidoreductase_like_1"/>
    <property type="match status" value="1"/>
</dbReference>
<proteinExistence type="predicted"/>
<dbReference type="OrthoDB" id="203908at2759"/>
<dbReference type="InterPro" id="IPR020843">
    <property type="entry name" value="ER"/>
</dbReference>
<accession>A0A9P9GJR0</accession>
<dbReference type="AlphaFoldDB" id="A0A9P9GJR0"/>
<dbReference type="SUPFAM" id="SSF50129">
    <property type="entry name" value="GroES-like"/>
    <property type="match status" value="1"/>
</dbReference>
<sequence>MKAAVIHAPGGPEVLRLEDIPTPVANPGQVLIRVRAFGLNRSELFTRQGHSPSVQFPRVLGIEAVGTVAAAPGGEFLEGEIVATAMGGLGRDFDGGYAEYTCVSAANVQAIPRDVADGLGWNTLGAMPEMLQTAWGSLFKALKLNKGDKLLIRGGTTSVGLAAASLAAEHGATVMATTRRTSKDVADLMKRHGVGEVVVDTGRIAEEVLRIWPGGADRVLELVGTLTLDDSMQCAKEGGIVCMSGIVGNKWALNNWNPMEAIPSGVYLTAYSGGQKEFMETPLGDLARKIKDGKLELRIGQTFSLDDIVDAHKFLEENKALGKIVILV</sequence>
<dbReference type="InterPro" id="IPR013154">
    <property type="entry name" value="ADH-like_N"/>
</dbReference>
<evidence type="ECO:0000256" key="1">
    <source>
        <dbReference type="ARBA" id="ARBA00022857"/>
    </source>
</evidence>
<dbReference type="SUPFAM" id="SSF51735">
    <property type="entry name" value="NAD(P)-binding Rossmann-fold domains"/>
    <property type="match status" value="1"/>
</dbReference>
<reference evidence="4" key="1">
    <citation type="journal article" date="2021" name="Nat. Commun.">
        <title>Genetic determinants of endophytism in the Arabidopsis root mycobiome.</title>
        <authorList>
            <person name="Mesny F."/>
            <person name="Miyauchi S."/>
            <person name="Thiergart T."/>
            <person name="Pickel B."/>
            <person name="Atanasova L."/>
            <person name="Karlsson M."/>
            <person name="Huettel B."/>
            <person name="Barry K.W."/>
            <person name="Haridas S."/>
            <person name="Chen C."/>
            <person name="Bauer D."/>
            <person name="Andreopoulos W."/>
            <person name="Pangilinan J."/>
            <person name="LaButti K."/>
            <person name="Riley R."/>
            <person name="Lipzen A."/>
            <person name="Clum A."/>
            <person name="Drula E."/>
            <person name="Henrissat B."/>
            <person name="Kohler A."/>
            <person name="Grigoriev I.V."/>
            <person name="Martin F.M."/>
            <person name="Hacquard S."/>
        </authorList>
    </citation>
    <scope>NUCLEOTIDE SEQUENCE</scope>
    <source>
        <strain evidence="4">FSSC 5 MPI-SDFR-AT-0091</strain>
    </source>
</reference>
<comment type="caution">
    <text evidence="4">The sequence shown here is derived from an EMBL/GenBank/DDBJ whole genome shotgun (WGS) entry which is preliminary data.</text>
</comment>